<dbReference type="EMBL" id="ML986484">
    <property type="protein sequence ID" value="KAF2281567.1"/>
    <property type="molecule type" value="Genomic_DNA"/>
</dbReference>
<dbReference type="Proteomes" id="UP000800097">
    <property type="component" value="Unassembled WGS sequence"/>
</dbReference>
<dbReference type="AlphaFoldDB" id="A0A6A6JYT1"/>
<name>A0A6A6JYT1_WESOR</name>
<feature type="non-terminal residue" evidence="2">
    <location>
        <position position="58"/>
    </location>
</feature>
<dbReference type="GeneID" id="54547934"/>
<keyword evidence="1" id="KW-0812">Transmembrane</keyword>
<protein>
    <submittedName>
        <fullName evidence="2">Uncharacterized protein</fullName>
    </submittedName>
</protein>
<evidence type="ECO:0000313" key="3">
    <source>
        <dbReference type="Proteomes" id="UP000800097"/>
    </source>
</evidence>
<reference evidence="2" key="1">
    <citation type="journal article" date="2020" name="Stud. Mycol.">
        <title>101 Dothideomycetes genomes: a test case for predicting lifestyles and emergence of pathogens.</title>
        <authorList>
            <person name="Haridas S."/>
            <person name="Albert R."/>
            <person name="Binder M."/>
            <person name="Bloem J."/>
            <person name="Labutti K."/>
            <person name="Salamov A."/>
            <person name="Andreopoulos B."/>
            <person name="Baker S."/>
            <person name="Barry K."/>
            <person name="Bills G."/>
            <person name="Bluhm B."/>
            <person name="Cannon C."/>
            <person name="Castanera R."/>
            <person name="Culley D."/>
            <person name="Daum C."/>
            <person name="Ezra D."/>
            <person name="Gonzalez J."/>
            <person name="Henrissat B."/>
            <person name="Kuo A."/>
            <person name="Liang C."/>
            <person name="Lipzen A."/>
            <person name="Lutzoni F."/>
            <person name="Magnuson J."/>
            <person name="Mondo S."/>
            <person name="Nolan M."/>
            <person name="Ohm R."/>
            <person name="Pangilinan J."/>
            <person name="Park H.-J."/>
            <person name="Ramirez L."/>
            <person name="Alfaro M."/>
            <person name="Sun H."/>
            <person name="Tritt A."/>
            <person name="Yoshinaga Y."/>
            <person name="Zwiers L.-H."/>
            <person name="Turgeon B."/>
            <person name="Goodwin S."/>
            <person name="Spatafora J."/>
            <person name="Crous P."/>
            <person name="Grigoriev I."/>
        </authorList>
    </citation>
    <scope>NUCLEOTIDE SEQUENCE</scope>
    <source>
        <strain evidence="2">CBS 379.55</strain>
    </source>
</reference>
<keyword evidence="1" id="KW-1133">Transmembrane helix</keyword>
<sequence>MSSATQFVTTDGKVVAQSYHPCHLFGQGDLYGVGVRWSFYIQYAAAIIALWYKFDEAI</sequence>
<dbReference type="OrthoDB" id="3791929at2759"/>
<keyword evidence="3" id="KW-1185">Reference proteome</keyword>
<evidence type="ECO:0000313" key="2">
    <source>
        <dbReference type="EMBL" id="KAF2281567.1"/>
    </source>
</evidence>
<evidence type="ECO:0000256" key="1">
    <source>
        <dbReference type="SAM" id="Phobius"/>
    </source>
</evidence>
<dbReference type="RefSeq" id="XP_033659104.1">
    <property type="nucleotide sequence ID" value="XM_033794759.1"/>
</dbReference>
<accession>A0A6A6JYT1</accession>
<feature type="transmembrane region" description="Helical" evidence="1">
    <location>
        <begin position="37"/>
        <end position="54"/>
    </location>
</feature>
<organism evidence="2 3">
    <name type="scientific">Westerdykella ornata</name>
    <dbReference type="NCBI Taxonomy" id="318751"/>
    <lineage>
        <taxon>Eukaryota</taxon>
        <taxon>Fungi</taxon>
        <taxon>Dikarya</taxon>
        <taxon>Ascomycota</taxon>
        <taxon>Pezizomycotina</taxon>
        <taxon>Dothideomycetes</taxon>
        <taxon>Pleosporomycetidae</taxon>
        <taxon>Pleosporales</taxon>
        <taxon>Sporormiaceae</taxon>
        <taxon>Westerdykella</taxon>
    </lineage>
</organism>
<keyword evidence="1" id="KW-0472">Membrane</keyword>
<gene>
    <name evidence="2" type="ORF">EI97DRAFT_344118</name>
</gene>
<proteinExistence type="predicted"/>